<feature type="transmembrane region" description="Helical" evidence="1">
    <location>
        <begin position="12"/>
        <end position="39"/>
    </location>
</feature>
<evidence type="ECO:0000256" key="1">
    <source>
        <dbReference type="SAM" id="Phobius"/>
    </source>
</evidence>
<dbReference type="Proteomes" id="UP001652432">
    <property type="component" value="Unassembled WGS sequence"/>
</dbReference>
<dbReference type="SUPFAM" id="SSF54523">
    <property type="entry name" value="Pili subunits"/>
    <property type="match status" value="1"/>
</dbReference>
<dbReference type="InterPro" id="IPR045584">
    <property type="entry name" value="Pilin-like"/>
</dbReference>
<dbReference type="RefSeq" id="WP_262573491.1">
    <property type="nucleotide sequence ID" value="NZ_JAOQKJ010000003.1"/>
</dbReference>
<keyword evidence="1" id="KW-0472">Membrane</keyword>
<protein>
    <submittedName>
        <fullName evidence="2">Type II secretion system GspH family protein</fullName>
    </submittedName>
</protein>
<keyword evidence="3" id="KW-1185">Reference proteome</keyword>
<dbReference type="Pfam" id="PF07963">
    <property type="entry name" value="N_methyl"/>
    <property type="match status" value="1"/>
</dbReference>
<evidence type="ECO:0000313" key="3">
    <source>
        <dbReference type="Proteomes" id="UP001652432"/>
    </source>
</evidence>
<dbReference type="NCBIfam" id="TIGR02532">
    <property type="entry name" value="IV_pilin_GFxxxE"/>
    <property type="match status" value="1"/>
</dbReference>
<comment type="caution">
    <text evidence="2">The sequence shown here is derived from an EMBL/GenBank/DDBJ whole genome shotgun (WGS) entry which is preliminary data.</text>
</comment>
<dbReference type="EMBL" id="JAOQKJ010000003">
    <property type="protein sequence ID" value="MCU6743665.1"/>
    <property type="molecule type" value="Genomic_DNA"/>
</dbReference>
<reference evidence="2 3" key="1">
    <citation type="journal article" date="2021" name="ISME Commun">
        <title>Automated analysis of genomic sequences facilitates high-throughput and comprehensive description of bacteria.</title>
        <authorList>
            <person name="Hitch T.C.A."/>
        </authorList>
    </citation>
    <scope>NUCLEOTIDE SEQUENCE [LARGE SCALE GENOMIC DNA]</scope>
    <source>
        <strain evidence="2 3">Sanger_18</strain>
    </source>
</reference>
<keyword evidence="1" id="KW-0812">Transmembrane</keyword>
<keyword evidence="1" id="KW-1133">Transmembrane helix</keyword>
<gene>
    <name evidence="2" type="ORF">OCV77_03965</name>
</gene>
<name>A0ABT2T084_9FIRM</name>
<sequence length="169" mass="18155">MPEVSKNKNLGMTLVEILVVVAILAIMVGGAGIGISLLYSRDSEKCAKTINTMLETTRMSSLARAEKFNLVLDSENNECRIETGEEKAELPSKVTLSFSAEGCDLSGCKVLEVEFDKSTGRVKSVVADSVSQDLKSLSLIRIHAVGQNGKKASVVLVISTGKHYVEYGD</sequence>
<organism evidence="2 3">
    <name type="scientific">Suilimivivens aceti</name>
    <dbReference type="NCBI Taxonomy" id="2981774"/>
    <lineage>
        <taxon>Bacteria</taxon>
        <taxon>Bacillati</taxon>
        <taxon>Bacillota</taxon>
        <taxon>Clostridia</taxon>
        <taxon>Lachnospirales</taxon>
        <taxon>Lachnospiraceae</taxon>
        <taxon>Suilimivivens</taxon>
    </lineage>
</organism>
<proteinExistence type="predicted"/>
<accession>A0ABT2T084</accession>
<dbReference type="InterPro" id="IPR012902">
    <property type="entry name" value="N_methyl_site"/>
</dbReference>
<evidence type="ECO:0000313" key="2">
    <source>
        <dbReference type="EMBL" id="MCU6743665.1"/>
    </source>
</evidence>